<dbReference type="STRING" id="1104324.P186_0049"/>
<dbReference type="Gene3D" id="1.10.10.10">
    <property type="entry name" value="Winged helix-like DNA-binding domain superfamily/Winged helix DNA-binding domain"/>
    <property type="match status" value="1"/>
</dbReference>
<dbReference type="RefSeq" id="WP_014287349.1">
    <property type="nucleotide sequence ID" value="NC_016645.1"/>
</dbReference>
<dbReference type="SUPFAM" id="SSF55261">
    <property type="entry name" value="GAD domain-like"/>
    <property type="match status" value="1"/>
</dbReference>
<gene>
    <name evidence="7" type="ORF">P186_0049</name>
</gene>
<dbReference type="GeneID" id="11595854"/>
<keyword evidence="4" id="KW-0648">Protein biosynthesis</keyword>
<evidence type="ECO:0000313" key="8">
    <source>
        <dbReference type="Proteomes" id="UP000005867"/>
    </source>
</evidence>
<dbReference type="OrthoDB" id="27734at2157"/>
<keyword evidence="8" id="KW-1185">Reference proteome</keyword>
<dbReference type="Pfam" id="PF22167">
    <property type="entry name" value="PH0730-like_N"/>
    <property type="match status" value="1"/>
</dbReference>
<evidence type="ECO:0000313" key="7">
    <source>
        <dbReference type="EMBL" id="AET31518.1"/>
    </source>
</evidence>
<dbReference type="InterPro" id="IPR004115">
    <property type="entry name" value="GAD-like_sf"/>
</dbReference>
<accession>G7VDT6</accession>
<dbReference type="Proteomes" id="UP000005867">
    <property type="component" value="Chromosome"/>
</dbReference>
<evidence type="ECO:0000256" key="3">
    <source>
        <dbReference type="ARBA" id="ARBA00022840"/>
    </source>
</evidence>
<protein>
    <recommendedName>
        <fullName evidence="9">DUF4443 domain-containing protein</fullName>
    </recommendedName>
</protein>
<proteinExistence type="predicted"/>
<name>G7VDT6_9CREN</name>
<dbReference type="InterPro" id="IPR054039">
    <property type="entry name" value="PH0730-like_N"/>
</dbReference>
<dbReference type="InterPro" id="IPR036390">
    <property type="entry name" value="WH_DNA-bd_sf"/>
</dbReference>
<dbReference type="InterPro" id="IPR036388">
    <property type="entry name" value="WH-like_DNA-bd_sf"/>
</dbReference>
<dbReference type="EMBL" id="CP003098">
    <property type="protein sequence ID" value="AET31518.1"/>
    <property type="molecule type" value="Genomic_DNA"/>
</dbReference>
<dbReference type="InterPro" id="IPR029349">
    <property type="entry name" value="DUF4443"/>
</dbReference>
<reference evidence="7 8" key="1">
    <citation type="journal article" date="2012" name="J. Bacteriol.">
        <title>Complete genome sequence of strain 1860, a crenarchaeon of the genus pyrobaculum able to grow with various electron acceptors.</title>
        <authorList>
            <person name="Mardanov A.V."/>
            <person name="Gumerov V.M."/>
            <person name="Slobodkina G.B."/>
            <person name="Beletsky A.V."/>
            <person name="Bonch-Osmolovskaya E.A."/>
            <person name="Ravin N.V."/>
            <person name="Skryabin K.G."/>
        </authorList>
    </citation>
    <scope>NUCLEOTIDE SEQUENCE [LARGE SCALE GENOMIC DNA]</scope>
    <source>
        <strain evidence="7 8">1860</strain>
    </source>
</reference>
<dbReference type="HOGENOM" id="CLU_1393643_0_0_2"/>
<dbReference type="GO" id="GO:0004812">
    <property type="term" value="F:aminoacyl-tRNA ligase activity"/>
    <property type="evidence" value="ECO:0007669"/>
    <property type="project" value="InterPro"/>
</dbReference>
<dbReference type="SUPFAM" id="SSF46785">
    <property type="entry name" value="Winged helix' DNA-binding domain"/>
    <property type="match status" value="1"/>
</dbReference>
<keyword evidence="1" id="KW-0436">Ligase</keyword>
<keyword evidence="3" id="KW-0067">ATP-binding</keyword>
<dbReference type="GO" id="GO:0006412">
    <property type="term" value="P:translation"/>
    <property type="evidence" value="ECO:0007669"/>
    <property type="project" value="UniProtKB-KW"/>
</dbReference>
<dbReference type="Gene3D" id="3.30.1360.30">
    <property type="entry name" value="GAD-like domain"/>
    <property type="match status" value="1"/>
</dbReference>
<evidence type="ECO:0000256" key="1">
    <source>
        <dbReference type="ARBA" id="ARBA00022598"/>
    </source>
</evidence>
<dbReference type="KEGG" id="pyr:P186_0049"/>
<evidence type="ECO:0008006" key="9">
    <source>
        <dbReference type="Google" id="ProtNLM"/>
    </source>
</evidence>
<dbReference type="Pfam" id="PF14544">
    <property type="entry name" value="DUF4443"/>
    <property type="match status" value="1"/>
</dbReference>
<dbReference type="AlphaFoldDB" id="G7VDT6"/>
<evidence type="ECO:0000256" key="2">
    <source>
        <dbReference type="ARBA" id="ARBA00022741"/>
    </source>
</evidence>
<sequence length="187" mass="20209">MKNREVAYLQLLALLSTSNTPRGRKNLAEELKIGEGIVRTLLEGGREFGHVLIMKGGVKITEAGQTFLKDALDICGIGGIFAVEEAKDLLCGRRCVAHVVRGALGDVIKIRDSLVRLGACGALIIEKKGGKTYLPPIGEPLEKYHANLAKKLEHHIAQDTSVVITCGDTFADALTPIELMCHDALRL</sequence>
<evidence type="ECO:0000259" key="6">
    <source>
        <dbReference type="Pfam" id="PF22167"/>
    </source>
</evidence>
<keyword evidence="2" id="KW-0547">Nucleotide-binding</keyword>
<evidence type="ECO:0000256" key="4">
    <source>
        <dbReference type="ARBA" id="ARBA00022917"/>
    </source>
</evidence>
<feature type="domain" description="PH0730-like N-terminal" evidence="6">
    <location>
        <begin position="12"/>
        <end position="43"/>
    </location>
</feature>
<dbReference type="BioCyc" id="PSP1104324:GJSN-48-MONOMER"/>
<dbReference type="GO" id="GO:0005524">
    <property type="term" value="F:ATP binding"/>
    <property type="evidence" value="ECO:0007669"/>
    <property type="project" value="UniProtKB-KW"/>
</dbReference>
<feature type="domain" description="DUF4443" evidence="5">
    <location>
        <begin position="105"/>
        <end position="173"/>
    </location>
</feature>
<organism evidence="7 8">
    <name type="scientific">Pyrobaculum ferrireducens</name>
    <dbReference type="NCBI Taxonomy" id="1104324"/>
    <lineage>
        <taxon>Archaea</taxon>
        <taxon>Thermoproteota</taxon>
        <taxon>Thermoprotei</taxon>
        <taxon>Thermoproteales</taxon>
        <taxon>Thermoproteaceae</taxon>
        <taxon>Pyrobaculum</taxon>
    </lineage>
</organism>
<evidence type="ECO:0000259" key="5">
    <source>
        <dbReference type="Pfam" id="PF14544"/>
    </source>
</evidence>
<dbReference type="eggNOG" id="arCOG02103">
    <property type="taxonomic scope" value="Archaea"/>
</dbReference>
<dbReference type="GO" id="GO:0005737">
    <property type="term" value="C:cytoplasm"/>
    <property type="evidence" value="ECO:0007669"/>
    <property type="project" value="InterPro"/>
</dbReference>